<protein>
    <submittedName>
        <fullName evidence="2">Uncharacterized protein</fullName>
    </submittedName>
</protein>
<dbReference type="Proteomes" id="UP000815677">
    <property type="component" value="Unassembled WGS sequence"/>
</dbReference>
<evidence type="ECO:0000256" key="1">
    <source>
        <dbReference type="SAM" id="MobiDB-lite"/>
    </source>
</evidence>
<organism evidence="2 3">
    <name type="scientific">Mycena chlorophos</name>
    <name type="common">Agaric fungus</name>
    <name type="synonym">Agaricus chlorophos</name>
    <dbReference type="NCBI Taxonomy" id="658473"/>
    <lineage>
        <taxon>Eukaryota</taxon>
        <taxon>Fungi</taxon>
        <taxon>Dikarya</taxon>
        <taxon>Basidiomycota</taxon>
        <taxon>Agaricomycotina</taxon>
        <taxon>Agaricomycetes</taxon>
        <taxon>Agaricomycetidae</taxon>
        <taxon>Agaricales</taxon>
        <taxon>Marasmiineae</taxon>
        <taxon>Mycenaceae</taxon>
        <taxon>Mycena</taxon>
    </lineage>
</organism>
<reference evidence="2" key="1">
    <citation type="submission" date="2014-09" db="EMBL/GenBank/DDBJ databases">
        <title>Genome sequence of the luminous mushroom Mycena chlorophos for searching fungal bioluminescence genes.</title>
        <authorList>
            <person name="Tanaka Y."/>
            <person name="Kasuga D."/>
            <person name="Oba Y."/>
            <person name="Hase S."/>
            <person name="Sato K."/>
            <person name="Oba Y."/>
            <person name="Sakakibara Y."/>
        </authorList>
    </citation>
    <scope>NUCLEOTIDE SEQUENCE</scope>
</reference>
<evidence type="ECO:0000313" key="3">
    <source>
        <dbReference type="Proteomes" id="UP000815677"/>
    </source>
</evidence>
<keyword evidence="3" id="KW-1185">Reference proteome</keyword>
<accession>A0ABQ0MCH6</accession>
<evidence type="ECO:0000313" key="2">
    <source>
        <dbReference type="EMBL" id="GAT61034.1"/>
    </source>
</evidence>
<feature type="region of interest" description="Disordered" evidence="1">
    <location>
        <begin position="1"/>
        <end position="62"/>
    </location>
</feature>
<dbReference type="EMBL" id="DF849972">
    <property type="protein sequence ID" value="GAT61034.1"/>
    <property type="molecule type" value="Genomic_DNA"/>
</dbReference>
<name>A0ABQ0MCH6_MYCCL</name>
<sequence length="89" mass="9841">MLSLYAAGNDLRHGRSPPRKLFTGLPQFDPANDENLQPLDSRAPATDPVGHQKTSRKQRAAVGARSDIWQTVYASLGDTNRFHAEGRQI</sequence>
<proteinExistence type="predicted"/>
<gene>
    <name evidence="2" type="ORF">MCHLO_17102</name>
</gene>